<dbReference type="AlphaFoldDB" id="A0A158HGP0"/>
<dbReference type="Proteomes" id="UP000054717">
    <property type="component" value="Unassembled WGS sequence"/>
</dbReference>
<protein>
    <submittedName>
        <fullName evidence="1">Uncharacterized protein</fullName>
    </submittedName>
</protein>
<sequence>MEADLATPCLISECYRNILAPGRQACQCFAPILPQCDNFLIIVFPHAIVAFHDRELPLYEGAGESVRDTRANVRHIAAQQKTIGTADVGA</sequence>
<proteinExistence type="predicted"/>
<organism evidence="1 2">
    <name type="scientific">Caballeronia telluris</name>
    <dbReference type="NCBI Taxonomy" id="326475"/>
    <lineage>
        <taxon>Bacteria</taxon>
        <taxon>Pseudomonadati</taxon>
        <taxon>Pseudomonadota</taxon>
        <taxon>Betaproteobacteria</taxon>
        <taxon>Burkholderiales</taxon>
        <taxon>Burkholderiaceae</taxon>
        <taxon>Caballeronia</taxon>
    </lineage>
</organism>
<dbReference type="RefSeq" id="WP_125469712.1">
    <property type="nucleotide sequence ID" value="NZ_FCNZ02000007.1"/>
</dbReference>
<reference evidence="1" key="1">
    <citation type="submission" date="2016-01" db="EMBL/GenBank/DDBJ databases">
        <authorList>
            <person name="Peeters Charlotte."/>
        </authorList>
    </citation>
    <scope>NUCLEOTIDE SEQUENCE</scope>
    <source>
        <strain evidence="1">LMG 22936</strain>
    </source>
</reference>
<gene>
    <name evidence="1" type="ORF">AWB66_02307</name>
</gene>
<evidence type="ECO:0000313" key="2">
    <source>
        <dbReference type="Proteomes" id="UP000054717"/>
    </source>
</evidence>
<evidence type="ECO:0000313" key="1">
    <source>
        <dbReference type="EMBL" id="SAL43297.1"/>
    </source>
</evidence>
<keyword evidence="2" id="KW-1185">Reference proteome</keyword>
<comment type="caution">
    <text evidence="1">The sequence shown here is derived from an EMBL/GenBank/DDBJ whole genome shotgun (WGS) entry which is preliminary data.</text>
</comment>
<name>A0A158HGP0_9BURK</name>
<accession>A0A158HGP0</accession>
<dbReference type="EMBL" id="FCNZ02000007">
    <property type="protein sequence ID" value="SAL43297.1"/>
    <property type="molecule type" value="Genomic_DNA"/>
</dbReference>